<protein>
    <submittedName>
        <fullName evidence="2">Anti-anti-sigma regulatory factor</fullName>
    </submittedName>
</protein>
<dbReference type="Pfam" id="PF01740">
    <property type="entry name" value="STAS"/>
    <property type="match status" value="1"/>
</dbReference>
<organism evidence="2 3">
    <name type="scientific">Vibrio penaeicida</name>
    <dbReference type="NCBI Taxonomy" id="104609"/>
    <lineage>
        <taxon>Bacteria</taxon>
        <taxon>Pseudomonadati</taxon>
        <taxon>Pseudomonadota</taxon>
        <taxon>Gammaproteobacteria</taxon>
        <taxon>Vibrionales</taxon>
        <taxon>Vibrionaceae</taxon>
        <taxon>Vibrio</taxon>
    </lineage>
</organism>
<name>A0AAV5NYS9_9VIBR</name>
<dbReference type="Gene3D" id="3.30.750.24">
    <property type="entry name" value="STAS domain"/>
    <property type="match status" value="1"/>
</dbReference>
<dbReference type="Proteomes" id="UP001156690">
    <property type="component" value="Unassembled WGS sequence"/>
</dbReference>
<reference evidence="3" key="1">
    <citation type="journal article" date="2019" name="Int. J. Syst. Evol. Microbiol.">
        <title>The Global Catalogue of Microorganisms (GCM) 10K type strain sequencing project: providing services to taxonomists for standard genome sequencing and annotation.</title>
        <authorList>
            <consortium name="The Broad Institute Genomics Platform"/>
            <consortium name="The Broad Institute Genome Sequencing Center for Infectious Disease"/>
            <person name="Wu L."/>
            <person name="Ma J."/>
        </authorList>
    </citation>
    <scope>NUCLEOTIDE SEQUENCE [LARGE SCALE GENOMIC DNA]</scope>
    <source>
        <strain evidence="3">NBRC 15640</strain>
    </source>
</reference>
<feature type="domain" description="STAS" evidence="1">
    <location>
        <begin position="2"/>
        <end position="106"/>
    </location>
</feature>
<evidence type="ECO:0000259" key="1">
    <source>
        <dbReference type="PROSITE" id="PS50801"/>
    </source>
</evidence>
<dbReference type="EMBL" id="BSNX01000074">
    <property type="protein sequence ID" value="GLQ75605.1"/>
    <property type="molecule type" value="Genomic_DNA"/>
</dbReference>
<dbReference type="PANTHER" id="PTHR33495">
    <property type="entry name" value="ANTI-SIGMA FACTOR ANTAGONIST TM_1081-RELATED-RELATED"/>
    <property type="match status" value="1"/>
</dbReference>
<accession>A0AAV5NYS9</accession>
<sequence>MEMQRSEQSPQLLTLSVLGDMDAMGCKSLQPQIDKVIFEDTHKEVEIDLSQVSFLDSSGVGAIVYLYKRLIEKKRVMRIENAHGQPLELITLLRISNAIPVNNNSH</sequence>
<dbReference type="PANTHER" id="PTHR33495:SF2">
    <property type="entry name" value="ANTI-SIGMA FACTOR ANTAGONIST TM_1081-RELATED"/>
    <property type="match status" value="1"/>
</dbReference>
<dbReference type="GO" id="GO:0043856">
    <property type="term" value="F:anti-sigma factor antagonist activity"/>
    <property type="evidence" value="ECO:0007669"/>
    <property type="project" value="TreeGrafter"/>
</dbReference>
<gene>
    <name evidence="2" type="primary">sypA</name>
    <name evidence="2" type="ORF">GCM10007932_49670</name>
</gene>
<dbReference type="AlphaFoldDB" id="A0AAV5NYS9"/>
<dbReference type="SUPFAM" id="SSF52091">
    <property type="entry name" value="SpoIIaa-like"/>
    <property type="match status" value="1"/>
</dbReference>
<proteinExistence type="predicted"/>
<dbReference type="RefSeq" id="WP_101114785.1">
    <property type="nucleotide sequence ID" value="NZ_AP025144.1"/>
</dbReference>
<dbReference type="CDD" id="cd07043">
    <property type="entry name" value="STAS_anti-anti-sigma_factors"/>
    <property type="match status" value="1"/>
</dbReference>
<comment type="caution">
    <text evidence="2">The sequence shown here is derived from an EMBL/GenBank/DDBJ whole genome shotgun (WGS) entry which is preliminary data.</text>
</comment>
<dbReference type="InterPro" id="IPR036513">
    <property type="entry name" value="STAS_dom_sf"/>
</dbReference>
<dbReference type="PROSITE" id="PS50801">
    <property type="entry name" value="STAS"/>
    <property type="match status" value="1"/>
</dbReference>
<evidence type="ECO:0000313" key="3">
    <source>
        <dbReference type="Proteomes" id="UP001156690"/>
    </source>
</evidence>
<evidence type="ECO:0000313" key="2">
    <source>
        <dbReference type="EMBL" id="GLQ75605.1"/>
    </source>
</evidence>
<dbReference type="InterPro" id="IPR002645">
    <property type="entry name" value="STAS_dom"/>
</dbReference>
<keyword evidence="3" id="KW-1185">Reference proteome</keyword>